<dbReference type="Proteomes" id="UP000295711">
    <property type="component" value="Unassembled WGS sequence"/>
</dbReference>
<dbReference type="Pfam" id="PF07523">
    <property type="entry name" value="Big_3"/>
    <property type="match status" value="1"/>
</dbReference>
<dbReference type="RefSeq" id="WP_132090523.1">
    <property type="nucleotide sequence ID" value="NZ_JANKAQ010000004.1"/>
</dbReference>
<proteinExistence type="predicted"/>
<gene>
    <name evidence="5" type="ORF">EV212_104192</name>
</gene>
<keyword evidence="2" id="KW-1133">Transmembrane helix</keyword>
<accession>A0A4R2LN67</accession>
<protein>
    <submittedName>
        <fullName evidence="5">Ig-like protein group 3</fullName>
    </submittedName>
</protein>
<dbReference type="EMBL" id="SLXA01000004">
    <property type="protein sequence ID" value="TCO85136.1"/>
    <property type="molecule type" value="Genomic_DNA"/>
</dbReference>
<feature type="signal peptide" evidence="3">
    <location>
        <begin position="1"/>
        <end position="25"/>
    </location>
</feature>
<dbReference type="OrthoDB" id="7820733at2"/>
<keyword evidence="2" id="KW-0812">Transmembrane</keyword>
<keyword evidence="2" id="KW-0472">Membrane</keyword>
<reference evidence="5 6" key="1">
    <citation type="submission" date="2019-03" db="EMBL/GenBank/DDBJ databases">
        <title>Genomic Encyclopedia of Type Strains, Phase IV (KMG-IV): sequencing the most valuable type-strain genomes for metagenomic binning, comparative biology and taxonomic classification.</title>
        <authorList>
            <person name="Goeker M."/>
        </authorList>
    </citation>
    <scope>NUCLEOTIDE SEQUENCE [LARGE SCALE GENOMIC DNA]</scope>
    <source>
        <strain evidence="5 6">DSM 28559</strain>
    </source>
</reference>
<dbReference type="InterPro" id="IPR022038">
    <property type="entry name" value="Ig-like_bact"/>
</dbReference>
<dbReference type="AlphaFoldDB" id="A0A4R2LN67"/>
<evidence type="ECO:0000313" key="6">
    <source>
        <dbReference type="Proteomes" id="UP000295711"/>
    </source>
</evidence>
<evidence type="ECO:0000256" key="3">
    <source>
        <dbReference type="SAM" id="SignalP"/>
    </source>
</evidence>
<feature type="compositionally biased region" description="Low complexity" evidence="1">
    <location>
        <begin position="577"/>
        <end position="592"/>
    </location>
</feature>
<evidence type="ECO:0000259" key="4">
    <source>
        <dbReference type="Pfam" id="PF07523"/>
    </source>
</evidence>
<feature type="transmembrane region" description="Helical" evidence="2">
    <location>
        <begin position="611"/>
        <end position="631"/>
    </location>
</feature>
<feature type="domain" description="Ig-like" evidence="4">
    <location>
        <begin position="277"/>
        <end position="337"/>
    </location>
</feature>
<evidence type="ECO:0000256" key="2">
    <source>
        <dbReference type="SAM" id="Phobius"/>
    </source>
</evidence>
<dbReference type="Gene3D" id="2.60.40.3630">
    <property type="match status" value="1"/>
</dbReference>
<comment type="caution">
    <text evidence="5">The sequence shown here is derived from an EMBL/GenBank/DDBJ whole genome shotgun (WGS) entry which is preliminary data.</text>
</comment>
<evidence type="ECO:0000256" key="1">
    <source>
        <dbReference type="SAM" id="MobiDB-lite"/>
    </source>
</evidence>
<name>A0A4R2LN67_9FIRM</name>
<keyword evidence="6" id="KW-1185">Reference proteome</keyword>
<keyword evidence="3" id="KW-0732">Signal</keyword>
<sequence length="639" mass="69558">MKKQWLSIVLVLCMVLCMVPTTARAEESKTCELKITVGVNGLTGSAEGATFTFQIKKAINEVTAQYYEYGTMTVTVGADGTTGTNTIAVEEGKYIVQQVVPGDPIGEYVWYSISYTGGNNESGPQSVYGNGNSTEFKVYNTYRPASETKVTTLPITVTGYKADAKIADAAVTTTEPGIKLSYFQFMEKDSAGDWTSAPLTGTFKADTEYRVEVYFNKLLGCDYTGLKKENVTVNGVEADAFETTWSGFPYNKDYQVIRGLGKPEVVKTVESIEITKQPDKTEYMAGEDFDPTGMVITAHYTDGTTADLPETGYTIFRGTGLMQGQTDVTIQYNDGSGSSNIKTYQNITVKPYVGPHTHTYGGPWYADAKSHWHQCTDSACPDPSGSTKDLASHTFVWKVDQAATTTQTGLKHEECTVCSYKRSENTVIDKLPATHSHSYGTEWKYDDTNHWHECECGDKADIAAHSASEWIIDTAATGTADGAKHKECTVCKKVLETATIPATGSTHTHSYGTDWKYDDTNHWHECECRDKADTAAHSFQWVIDKAATKKATGIKHEECTVCGAKRSENTVIDKLSDNGSTGNTGSGNNNTDKPGKDDSTKSPQTGDSSNLIGWLAALFVSGGAAIGTTVVSRKKKYNR</sequence>
<organism evidence="5 6">
    <name type="scientific">Frisingicoccus caecimuris</name>
    <dbReference type="NCBI Taxonomy" id="1796636"/>
    <lineage>
        <taxon>Bacteria</taxon>
        <taxon>Bacillati</taxon>
        <taxon>Bacillota</taxon>
        <taxon>Clostridia</taxon>
        <taxon>Lachnospirales</taxon>
        <taxon>Lachnospiraceae</taxon>
        <taxon>Frisingicoccus</taxon>
    </lineage>
</organism>
<feature type="region of interest" description="Disordered" evidence="1">
    <location>
        <begin position="573"/>
        <end position="607"/>
    </location>
</feature>
<feature type="chain" id="PRO_5020229996" evidence="3">
    <location>
        <begin position="26"/>
        <end position="639"/>
    </location>
</feature>
<evidence type="ECO:0000313" key="5">
    <source>
        <dbReference type="EMBL" id="TCO85136.1"/>
    </source>
</evidence>